<dbReference type="EMBL" id="KZ678526">
    <property type="protein sequence ID" value="PSR80551.1"/>
    <property type="molecule type" value="Genomic_DNA"/>
</dbReference>
<proteinExistence type="predicted"/>
<organism evidence="2 3">
    <name type="scientific">Coniella lustricola</name>
    <dbReference type="NCBI Taxonomy" id="2025994"/>
    <lineage>
        <taxon>Eukaryota</taxon>
        <taxon>Fungi</taxon>
        <taxon>Dikarya</taxon>
        <taxon>Ascomycota</taxon>
        <taxon>Pezizomycotina</taxon>
        <taxon>Sordariomycetes</taxon>
        <taxon>Sordariomycetidae</taxon>
        <taxon>Diaporthales</taxon>
        <taxon>Schizoparmaceae</taxon>
        <taxon>Coniella</taxon>
    </lineage>
</organism>
<evidence type="ECO:0000256" key="1">
    <source>
        <dbReference type="SAM" id="SignalP"/>
    </source>
</evidence>
<keyword evidence="3" id="KW-1185">Reference proteome</keyword>
<evidence type="ECO:0008006" key="4">
    <source>
        <dbReference type="Google" id="ProtNLM"/>
    </source>
</evidence>
<sequence length="112" mass="12328">MRSLSSCWRFIMSCVSSMSLATFSSRRWKRRPSMRIWRSALGGRPGPWCWGVGDCWTARPCCSAALAVLATCCWCRAASVGSMLAVWAWAWAWGQSSGAEAEPEAMASGARR</sequence>
<keyword evidence="1" id="KW-0732">Signal</keyword>
<dbReference type="InParanoid" id="A0A2T3A0G1"/>
<dbReference type="AlphaFoldDB" id="A0A2T3A0G1"/>
<accession>A0A2T3A0G1</accession>
<gene>
    <name evidence="2" type="ORF">BD289DRAFT_440513</name>
</gene>
<reference evidence="2 3" key="1">
    <citation type="journal article" date="2018" name="Mycol. Prog.">
        <title>Coniella lustricola, a new species from submerged detritus.</title>
        <authorList>
            <person name="Raudabaugh D.B."/>
            <person name="Iturriaga T."/>
            <person name="Carver A."/>
            <person name="Mondo S."/>
            <person name="Pangilinan J."/>
            <person name="Lipzen A."/>
            <person name="He G."/>
            <person name="Amirebrahimi M."/>
            <person name="Grigoriev I.V."/>
            <person name="Miller A.N."/>
        </authorList>
    </citation>
    <scope>NUCLEOTIDE SEQUENCE [LARGE SCALE GENOMIC DNA]</scope>
    <source>
        <strain evidence="2 3">B22-T-1</strain>
    </source>
</reference>
<dbReference type="Proteomes" id="UP000241462">
    <property type="component" value="Unassembled WGS sequence"/>
</dbReference>
<feature type="signal peptide" evidence="1">
    <location>
        <begin position="1"/>
        <end position="21"/>
    </location>
</feature>
<feature type="chain" id="PRO_5015579219" description="Secreted protein" evidence="1">
    <location>
        <begin position="22"/>
        <end position="112"/>
    </location>
</feature>
<protein>
    <recommendedName>
        <fullName evidence="4">Secreted protein</fullName>
    </recommendedName>
</protein>
<evidence type="ECO:0000313" key="2">
    <source>
        <dbReference type="EMBL" id="PSR80551.1"/>
    </source>
</evidence>
<evidence type="ECO:0000313" key="3">
    <source>
        <dbReference type="Proteomes" id="UP000241462"/>
    </source>
</evidence>
<name>A0A2T3A0G1_9PEZI</name>